<dbReference type="PANTHER" id="PTHR13245:SF14">
    <property type="entry name" value="RRP15-LIKE PROTEIN"/>
    <property type="match status" value="1"/>
</dbReference>
<feature type="compositionally biased region" description="Acidic residues" evidence="2">
    <location>
        <begin position="79"/>
        <end position="94"/>
    </location>
</feature>
<feature type="compositionally biased region" description="Basic and acidic residues" evidence="2">
    <location>
        <begin position="361"/>
        <end position="398"/>
    </location>
</feature>
<evidence type="ECO:0000313" key="3">
    <source>
        <dbReference type="EMBL" id="KAL3784568.1"/>
    </source>
</evidence>
<feature type="compositionally biased region" description="Gly residues" evidence="2">
    <location>
        <begin position="342"/>
        <end position="360"/>
    </location>
</feature>
<keyword evidence="4" id="KW-1185">Reference proteome</keyword>
<gene>
    <name evidence="3" type="ORF">HJC23_010692</name>
</gene>
<sequence>SQTTCNSILLHPRTKRMVRHHIKKKKGGNAASARHQAEKEQLAAELGNLDRFAGSSDEESDDDGDDGAKMDSHHAGDGESSDEESSDEDADDDCYGITTENMKDETVERDVSTKRVGGKAMSQTEQSKESSDEDGSSSSDDDYKDDENAIENDLDTSKSSGMANAMTRLLGSTSTLEPSSSKFKTPKNNNPIVLSKTTTPLQRLQQKIKSEEQALRQKRRERRSENLTAMRLPLAPTAGIGGTPNENDLTANAMAIAHEIEAERTHRRIATRGVVALFNAISKHRQAVAAEAAAKEEEKARIREEGRASGVKRKSEGEASQMTTKHGFLDMIKSAASSSERGGCGGGGGMNDSSVGGGKADGAKNKGEGEGKKEKSVGWSALKDDFMMNSKLKDWDKELSDDEEDDEEEQNEKSAPVRKRVKA</sequence>
<evidence type="ECO:0008006" key="5">
    <source>
        <dbReference type="Google" id="ProtNLM"/>
    </source>
</evidence>
<dbReference type="PANTHER" id="PTHR13245">
    <property type="entry name" value="RRP15-LIKE PROTEIN"/>
    <property type="match status" value="1"/>
</dbReference>
<evidence type="ECO:0000256" key="2">
    <source>
        <dbReference type="SAM" id="MobiDB-lite"/>
    </source>
</evidence>
<accession>A0ABD3P8Z5</accession>
<dbReference type="InterPro" id="IPR012459">
    <property type="entry name" value="Rrp15"/>
</dbReference>
<organism evidence="3 4">
    <name type="scientific">Cyclotella cryptica</name>
    <dbReference type="NCBI Taxonomy" id="29204"/>
    <lineage>
        <taxon>Eukaryota</taxon>
        <taxon>Sar</taxon>
        <taxon>Stramenopiles</taxon>
        <taxon>Ochrophyta</taxon>
        <taxon>Bacillariophyta</taxon>
        <taxon>Coscinodiscophyceae</taxon>
        <taxon>Thalassiosirophycidae</taxon>
        <taxon>Stephanodiscales</taxon>
        <taxon>Stephanodiscaceae</taxon>
        <taxon>Cyclotella</taxon>
    </lineage>
</organism>
<evidence type="ECO:0000313" key="4">
    <source>
        <dbReference type="Proteomes" id="UP001516023"/>
    </source>
</evidence>
<feature type="compositionally biased region" description="Basic and acidic residues" evidence="2">
    <location>
        <begin position="297"/>
        <end position="317"/>
    </location>
</feature>
<feature type="compositionally biased region" description="Basic residues" evidence="2">
    <location>
        <begin position="12"/>
        <end position="27"/>
    </location>
</feature>
<dbReference type="Proteomes" id="UP001516023">
    <property type="component" value="Unassembled WGS sequence"/>
</dbReference>
<feature type="non-terminal residue" evidence="3">
    <location>
        <position position="1"/>
    </location>
</feature>
<feature type="compositionally biased region" description="Acidic residues" evidence="2">
    <location>
        <begin position="56"/>
        <end position="65"/>
    </location>
</feature>
<dbReference type="Pfam" id="PF07890">
    <property type="entry name" value="Rrp15p"/>
    <property type="match status" value="1"/>
</dbReference>
<feature type="compositionally biased region" description="Acidic residues" evidence="2">
    <location>
        <begin position="399"/>
        <end position="410"/>
    </location>
</feature>
<evidence type="ECO:0000256" key="1">
    <source>
        <dbReference type="ARBA" id="ARBA00007462"/>
    </source>
</evidence>
<reference evidence="3 4" key="1">
    <citation type="journal article" date="2020" name="G3 (Bethesda)">
        <title>Improved Reference Genome for Cyclotella cryptica CCMP332, a Model for Cell Wall Morphogenesis, Salinity Adaptation, and Lipid Production in Diatoms (Bacillariophyta).</title>
        <authorList>
            <person name="Roberts W.R."/>
            <person name="Downey K.M."/>
            <person name="Ruck E.C."/>
            <person name="Traller J.C."/>
            <person name="Alverson A.J."/>
        </authorList>
    </citation>
    <scope>NUCLEOTIDE SEQUENCE [LARGE SCALE GENOMIC DNA]</scope>
    <source>
        <strain evidence="3 4">CCMP332</strain>
    </source>
</reference>
<feature type="region of interest" description="Disordered" evidence="2">
    <location>
        <begin position="297"/>
        <end position="423"/>
    </location>
</feature>
<feature type="compositionally biased region" description="Basic and acidic residues" evidence="2">
    <location>
        <begin position="66"/>
        <end position="77"/>
    </location>
</feature>
<feature type="region of interest" description="Disordered" evidence="2">
    <location>
        <begin position="1"/>
        <end position="205"/>
    </location>
</feature>
<dbReference type="EMBL" id="JABMIG020000233">
    <property type="protein sequence ID" value="KAL3784568.1"/>
    <property type="molecule type" value="Genomic_DNA"/>
</dbReference>
<feature type="compositionally biased region" description="Polar residues" evidence="2">
    <location>
        <begin position="170"/>
        <end position="205"/>
    </location>
</feature>
<feature type="compositionally biased region" description="Basic and acidic residues" evidence="2">
    <location>
        <begin position="101"/>
        <end position="113"/>
    </location>
</feature>
<name>A0ABD3P8Z5_9STRA</name>
<comment type="similarity">
    <text evidence="1">Belongs to the RRP15 family.</text>
</comment>
<comment type="caution">
    <text evidence="3">The sequence shown here is derived from an EMBL/GenBank/DDBJ whole genome shotgun (WGS) entry which is preliminary data.</text>
</comment>
<proteinExistence type="inferred from homology"/>
<feature type="compositionally biased region" description="Acidic residues" evidence="2">
    <location>
        <begin position="131"/>
        <end position="154"/>
    </location>
</feature>
<dbReference type="AlphaFoldDB" id="A0ABD3P8Z5"/>
<protein>
    <recommendedName>
        <fullName evidence="5">RRP15-like protein</fullName>
    </recommendedName>
</protein>